<organism evidence="1 2">
    <name type="scientific">Prevotella scopos JCM 17725</name>
    <dbReference type="NCBI Taxonomy" id="1236518"/>
    <lineage>
        <taxon>Bacteria</taxon>
        <taxon>Pseudomonadati</taxon>
        <taxon>Bacteroidota</taxon>
        <taxon>Bacteroidia</taxon>
        <taxon>Bacteroidales</taxon>
        <taxon>Prevotellaceae</taxon>
        <taxon>Prevotella</taxon>
    </lineage>
</organism>
<evidence type="ECO:0000313" key="2">
    <source>
        <dbReference type="Proteomes" id="UP000184105"/>
    </source>
</evidence>
<name>A0AAX2F7D7_9BACT</name>
<accession>A0AAX2F7D7</accession>
<keyword evidence="2" id="KW-1185">Reference proteome</keyword>
<evidence type="ECO:0000313" key="1">
    <source>
        <dbReference type="EMBL" id="SHG15890.1"/>
    </source>
</evidence>
<dbReference type="AlphaFoldDB" id="A0AAX2F7D7"/>
<reference evidence="1 2" key="1">
    <citation type="submission" date="2016-11" db="EMBL/GenBank/DDBJ databases">
        <authorList>
            <person name="Varghese N."/>
            <person name="Submissions S."/>
        </authorList>
    </citation>
    <scope>NUCLEOTIDE SEQUENCE [LARGE SCALE GENOMIC DNA]</scope>
    <source>
        <strain evidence="1 2">DSM 22613</strain>
    </source>
</reference>
<protein>
    <submittedName>
        <fullName evidence="1">Uncharacterized protein</fullName>
    </submittedName>
</protein>
<gene>
    <name evidence="1" type="ORF">SAMN05444364_14510</name>
</gene>
<dbReference type="Proteomes" id="UP000184105">
    <property type="component" value="Unassembled WGS sequence"/>
</dbReference>
<comment type="caution">
    <text evidence="1">The sequence shown here is derived from an EMBL/GenBank/DDBJ whole genome shotgun (WGS) entry which is preliminary data.</text>
</comment>
<dbReference type="EMBL" id="FQWA01000045">
    <property type="protein sequence ID" value="SHG15890.1"/>
    <property type="molecule type" value="Genomic_DNA"/>
</dbReference>
<sequence length="45" mass="5333">MAITEILSDLHSKFKLMRYGTNKLQKFVCVEKNEVNIIKLKFTLF</sequence>
<proteinExistence type="predicted"/>